<accession>A0A811PLB3</accession>
<dbReference type="AlphaFoldDB" id="A0A811PLB3"/>
<feature type="compositionally biased region" description="Basic residues" evidence="1">
    <location>
        <begin position="101"/>
        <end position="115"/>
    </location>
</feature>
<reference evidence="2" key="1">
    <citation type="submission" date="2020-10" db="EMBL/GenBank/DDBJ databases">
        <authorList>
            <person name="Han B."/>
            <person name="Lu T."/>
            <person name="Zhao Q."/>
            <person name="Huang X."/>
            <person name="Zhao Y."/>
        </authorList>
    </citation>
    <scope>NUCLEOTIDE SEQUENCE</scope>
</reference>
<name>A0A811PLB3_9POAL</name>
<comment type="caution">
    <text evidence="2">The sequence shown here is derived from an EMBL/GenBank/DDBJ whole genome shotgun (WGS) entry which is preliminary data.</text>
</comment>
<dbReference type="Proteomes" id="UP000604825">
    <property type="component" value="Unassembled WGS sequence"/>
</dbReference>
<organism evidence="2 3">
    <name type="scientific">Miscanthus lutarioriparius</name>
    <dbReference type="NCBI Taxonomy" id="422564"/>
    <lineage>
        <taxon>Eukaryota</taxon>
        <taxon>Viridiplantae</taxon>
        <taxon>Streptophyta</taxon>
        <taxon>Embryophyta</taxon>
        <taxon>Tracheophyta</taxon>
        <taxon>Spermatophyta</taxon>
        <taxon>Magnoliopsida</taxon>
        <taxon>Liliopsida</taxon>
        <taxon>Poales</taxon>
        <taxon>Poaceae</taxon>
        <taxon>PACMAD clade</taxon>
        <taxon>Panicoideae</taxon>
        <taxon>Andropogonodae</taxon>
        <taxon>Andropogoneae</taxon>
        <taxon>Saccharinae</taxon>
        <taxon>Miscanthus</taxon>
    </lineage>
</organism>
<dbReference type="EMBL" id="CAJGYO010000007">
    <property type="protein sequence ID" value="CAD6243232.1"/>
    <property type="molecule type" value="Genomic_DNA"/>
</dbReference>
<gene>
    <name evidence="2" type="ORF">NCGR_LOCUS28468</name>
</gene>
<dbReference type="OrthoDB" id="10576273at2759"/>
<feature type="region of interest" description="Disordered" evidence="1">
    <location>
        <begin position="1"/>
        <end position="21"/>
    </location>
</feature>
<feature type="compositionally biased region" description="Gly residues" evidence="1">
    <location>
        <begin position="89"/>
        <end position="100"/>
    </location>
</feature>
<protein>
    <submittedName>
        <fullName evidence="2">Uncharacterized protein</fullName>
    </submittedName>
</protein>
<proteinExistence type="predicted"/>
<feature type="compositionally biased region" description="Basic residues" evidence="1">
    <location>
        <begin position="42"/>
        <end position="56"/>
    </location>
</feature>
<keyword evidence="3" id="KW-1185">Reference proteome</keyword>
<sequence length="124" mass="13231">MTPSSGARRHSRRSLTAGSDRVNAAKMVSTCRFDASTGKARYGARRLAKPERRPRRAPAISSVECGSGAACASSPVPELGLGRKTWQRRGGGSGGEGRSGGLKRRMGMAWGRRRPSGSFPLWLC</sequence>
<evidence type="ECO:0000313" key="3">
    <source>
        <dbReference type="Proteomes" id="UP000604825"/>
    </source>
</evidence>
<feature type="region of interest" description="Disordered" evidence="1">
    <location>
        <begin position="40"/>
        <end position="117"/>
    </location>
</feature>
<evidence type="ECO:0000313" key="2">
    <source>
        <dbReference type="EMBL" id="CAD6243232.1"/>
    </source>
</evidence>
<evidence type="ECO:0000256" key="1">
    <source>
        <dbReference type="SAM" id="MobiDB-lite"/>
    </source>
</evidence>